<dbReference type="AlphaFoldDB" id="A0A1S4BF94"/>
<protein>
    <recommendedName>
        <fullName evidence="3">DUF4283 domain-containing protein</fullName>
    </recommendedName>
</protein>
<organism evidence="2">
    <name type="scientific">Nicotiana tabacum</name>
    <name type="common">Common tobacco</name>
    <dbReference type="NCBI Taxonomy" id="4097"/>
    <lineage>
        <taxon>Eukaryota</taxon>
        <taxon>Viridiplantae</taxon>
        <taxon>Streptophyta</taxon>
        <taxon>Embryophyta</taxon>
        <taxon>Tracheophyta</taxon>
        <taxon>Spermatophyta</taxon>
        <taxon>Magnoliopsida</taxon>
        <taxon>eudicotyledons</taxon>
        <taxon>Gunneridae</taxon>
        <taxon>Pentapetalae</taxon>
        <taxon>asterids</taxon>
        <taxon>lamiids</taxon>
        <taxon>Solanales</taxon>
        <taxon>Solanaceae</taxon>
        <taxon>Nicotianoideae</taxon>
        <taxon>Nicotianeae</taxon>
        <taxon>Nicotiana</taxon>
    </lineage>
</organism>
<sequence length="272" mass="31326">MVNVFQKGPWFLYGFFLSVQRWIPNFVASKATQSYTAIWIRLPQLPTEFYDKEILQKVGSSIGRLLKVDACTSVALRGRYARLCVELPLNKPVTPFLFIDSHKQFILYEGDKLLCTSCGLLGHTKPQCHHPKSMQKQESPSKDLETPQTRNTKPEEIWHTVPFNRSKQRDPTKRTSKLPDISQDPGISVNIFEAKSGRDLRTEKFQKISDGQILRITISLSLNLNFEVSLNLWSKSSELKWIDLMVPALETLLFVKFSLKNELRSRSFKAQH</sequence>
<reference evidence="2" key="1">
    <citation type="submission" date="2025-08" db="UniProtKB">
        <authorList>
            <consortium name="RefSeq"/>
        </authorList>
    </citation>
    <scope>IDENTIFICATION</scope>
</reference>
<evidence type="ECO:0008006" key="3">
    <source>
        <dbReference type="Google" id="ProtNLM"/>
    </source>
</evidence>
<dbReference type="OrthoDB" id="1305040at2759"/>
<evidence type="ECO:0000313" key="2">
    <source>
        <dbReference type="RefSeq" id="XP_016487554.1"/>
    </source>
</evidence>
<feature type="region of interest" description="Disordered" evidence="1">
    <location>
        <begin position="126"/>
        <end position="182"/>
    </location>
</feature>
<dbReference type="InterPro" id="IPR040256">
    <property type="entry name" value="At4g02000-like"/>
</dbReference>
<dbReference type="PANTHER" id="PTHR31286:SF99">
    <property type="entry name" value="DUF4283 DOMAIN-CONTAINING PROTEIN"/>
    <property type="match status" value="1"/>
</dbReference>
<name>A0A1S4BF94_TOBAC</name>
<dbReference type="KEGG" id="nta:107807645"/>
<dbReference type="OMA" id="PAMKESQ"/>
<dbReference type="RefSeq" id="XP_016487554.1">
    <property type="nucleotide sequence ID" value="XM_016632068.1"/>
</dbReference>
<gene>
    <name evidence="2" type="primary">LOC107807645</name>
</gene>
<evidence type="ECO:0000256" key="1">
    <source>
        <dbReference type="SAM" id="MobiDB-lite"/>
    </source>
</evidence>
<dbReference type="PaxDb" id="4097-A0A1S4BF94"/>
<accession>A0A1S4BF94</accession>
<proteinExistence type="predicted"/>
<dbReference type="PANTHER" id="PTHR31286">
    <property type="entry name" value="GLYCINE-RICH CELL WALL STRUCTURAL PROTEIN 1.8-LIKE"/>
    <property type="match status" value="1"/>
</dbReference>